<evidence type="ECO:0000256" key="1">
    <source>
        <dbReference type="SAM" id="MobiDB-lite"/>
    </source>
</evidence>
<feature type="compositionally biased region" description="Basic and acidic residues" evidence="1">
    <location>
        <begin position="29"/>
        <end position="39"/>
    </location>
</feature>
<dbReference type="OrthoDB" id="3783120at2759"/>
<gene>
    <name evidence="2" type="ORF">BDW02DRAFT_481648</name>
</gene>
<feature type="non-terminal residue" evidence="2">
    <location>
        <position position="91"/>
    </location>
</feature>
<feature type="region of interest" description="Disordered" evidence="1">
    <location>
        <begin position="29"/>
        <end position="91"/>
    </location>
</feature>
<sequence length="91" mass="10179">MPMVAQHPRPLSISFDDERTLSDRLHCRDSRMTDHRCTIEEEDESTGTASEPAEPLTPTSHTSEGEGTPFPHPFRDDESVDDVFATPRPAT</sequence>
<dbReference type="AlphaFoldDB" id="A0A6A5KU58"/>
<evidence type="ECO:0000313" key="3">
    <source>
        <dbReference type="Proteomes" id="UP000800040"/>
    </source>
</evidence>
<organism evidence="2 3">
    <name type="scientific">Decorospora gaudefroyi</name>
    <dbReference type="NCBI Taxonomy" id="184978"/>
    <lineage>
        <taxon>Eukaryota</taxon>
        <taxon>Fungi</taxon>
        <taxon>Dikarya</taxon>
        <taxon>Ascomycota</taxon>
        <taxon>Pezizomycotina</taxon>
        <taxon>Dothideomycetes</taxon>
        <taxon>Pleosporomycetidae</taxon>
        <taxon>Pleosporales</taxon>
        <taxon>Pleosporineae</taxon>
        <taxon>Pleosporaceae</taxon>
        <taxon>Decorospora</taxon>
    </lineage>
</organism>
<protein>
    <submittedName>
        <fullName evidence="2">Uncharacterized protein</fullName>
    </submittedName>
</protein>
<proteinExistence type="predicted"/>
<evidence type="ECO:0000313" key="2">
    <source>
        <dbReference type="EMBL" id="KAF1838436.1"/>
    </source>
</evidence>
<reference evidence="2" key="1">
    <citation type="submission" date="2020-01" db="EMBL/GenBank/DDBJ databases">
        <authorList>
            <consortium name="DOE Joint Genome Institute"/>
            <person name="Haridas S."/>
            <person name="Albert R."/>
            <person name="Binder M."/>
            <person name="Bloem J."/>
            <person name="Labutti K."/>
            <person name="Salamov A."/>
            <person name="Andreopoulos B."/>
            <person name="Baker S.E."/>
            <person name="Barry K."/>
            <person name="Bills G."/>
            <person name="Bluhm B.H."/>
            <person name="Cannon C."/>
            <person name="Castanera R."/>
            <person name="Culley D.E."/>
            <person name="Daum C."/>
            <person name="Ezra D."/>
            <person name="Gonzalez J.B."/>
            <person name="Henrissat B."/>
            <person name="Kuo A."/>
            <person name="Liang C."/>
            <person name="Lipzen A."/>
            <person name="Lutzoni F."/>
            <person name="Magnuson J."/>
            <person name="Mondo S."/>
            <person name="Nolan M."/>
            <person name="Ohm R."/>
            <person name="Pangilinan J."/>
            <person name="Park H.-J."/>
            <person name="Ramirez L."/>
            <person name="Alfaro M."/>
            <person name="Sun H."/>
            <person name="Tritt A."/>
            <person name="Yoshinaga Y."/>
            <person name="Zwiers L.-H."/>
            <person name="Turgeon B.G."/>
            <person name="Goodwin S.B."/>
            <person name="Spatafora J.W."/>
            <person name="Crous P.W."/>
            <person name="Grigoriev I.V."/>
        </authorList>
    </citation>
    <scope>NUCLEOTIDE SEQUENCE</scope>
    <source>
        <strain evidence="2">P77</strain>
    </source>
</reference>
<accession>A0A6A5KU58</accession>
<keyword evidence="3" id="KW-1185">Reference proteome</keyword>
<dbReference type="EMBL" id="ML975252">
    <property type="protein sequence ID" value="KAF1838436.1"/>
    <property type="molecule type" value="Genomic_DNA"/>
</dbReference>
<name>A0A6A5KU58_9PLEO</name>
<dbReference type="Proteomes" id="UP000800040">
    <property type="component" value="Unassembled WGS sequence"/>
</dbReference>